<name>U1N276_9BACL</name>
<proteinExistence type="predicted"/>
<dbReference type="Proteomes" id="UP000016464">
    <property type="component" value="Unassembled WGS sequence"/>
</dbReference>
<keyword evidence="2" id="KW-1185">Reference proteome</keyword>
<dbReference type="PATRIC" id="fig|1345023.5.peg.665"/>
<reference evidence="1 2" key="1">
    <citation type="journal article" date="2013" name="Genome Announc.">
        <title>Draft Genome Sequence of Exiguobacterium pavilionensis Strain RW-2, with Wide Thermal, Salinity, and pH Tolerance, Isolated from Modern Freshwater Microbialites.</title>
        <authorList>
            <person name="White R.A.III."/>
            <person name="Grassa C.J."/>
            <person name="Suttle C.A."/>
        </authorList>
    </citation>
    <scope>NUCLEOTIDE SEQUENCE [LARGE SCALE GENOMIC DNA]</scope>
    <source>
        <strain evidence="1 2">RW-2</strain>
    </source>
</reference>
<accession>U1N276</accession>
<dbReference type="EMBL" id="ATCL01000012">
    <property type="protein sequence ID" value="ERG68071.1"/>
    <property type="molecule type" value="Genomic_DNA"/>
</dbReference>
<gene>
    <name evidence="1" type="ORF">M467_12345</name>
</gene>
<protein>
    <submittedName>
        <fullName evidence="1">Uncharacterized protein</fullName>
    </submittedName>
</protein>
<sequence>MKTTREIILVVENEMRETRSNFETQVLKHAQSSDRRLQDLLDTLPQGNQNEIEKQAIQYLLATRNRSKMLDNTYKQQRHVIQLECVPLLPLDFETNVDRAVDLGIKAWEDGMAEVALMYFDEVIEKWALDMEDDVVSLYYALVNRFRLLKSLFNGLNREFPVAFVLRDMMHYQQLMTCPTQREYRYSLIQHIAQSYYETDREYDEYILLKNEAIALIETRLRDEPYLGLELYTNQMMNQYFDLGNIYIQKLNDAVTGRRYLSYVLKSDLSETSSRVLTREYDLFRKGQTHLLLKDIEQAKSLFDELLIRTDNKDWPILVDQQLRNYDFDSMRSTHAHP</sequence>
<evidence type="ECO:0000313" key="1">
    <source>
        <dbReference type="EMBL" id="ERG68071.1"/>
    </source>
</evidence>
<dbReference type="AlphaFoldDB" id="U1N276"/>
<organism evidence="1 2">
    <name type="scientific">Exiguobacterium chiriqhucha RW-2</name>
    <dbReference type="NCBI Taxonomy" id="1345023"/>
    <lineage>
        <taxon>Bacteria</taxon>
        <taxon>Bacillati</taxon>
        <taxon>Bacillota</taxon>
        <taxon>Bacilli</taxon>
        <taxon>Bacillales</taxon>
        <taxon>Bacillales Family XII. Incertae Sedis</taxon>
        <taxon>Exiguobacterium</taxon>
    </lineage>
</organism>
<comment type="caution">
    <text evidence="1">The sequence shown here is derived from an EMBL/GenBank/DDBJ whole genome shotgun (WGS) entry which is preliminary data.</text>
</comment>
<dbReference type="RefSeq" id="WP_021065831.1">
    <property type="nucleotide sequence ID" value="NZ_ATCL01000012.1"/>
</dbReference>
<evidence type="ECO:0000313" key="2">
    <source>
        <dbReference type="Proteomes" id="UP000016464"/>
    </source>
</evidence>